<dbReference type="GO" id="GO:0005667">
    <property type="term" value="C:transcription regulator complex"/>
    <property type="evidence" value="ECO:0007669"/>
    <property type="project" value="Ensembl"/>
</dbReference>
<dbReference type="GO" id="GO:0003714">
    <property type="term" value="F:transcription corepressor activity"/>
    <property type="evidence" value="ECO:0007669"/>
    <property type="project" value="Ensembl"/>
</dbReference>
<feature type="region of interest" description="Disordered" evidence="2">
    <location>
        <begin position="223"/>
        <end position="245"/>
    </location>
</feature>
<evidence type="ECO:0000313" key="4">
    <source>
        <dbReference type="Ensembl" id="ENSTGUP00000021878.1"/>
    </source>
</evidence>
<dbReference type="GO" id="GO:1902732">
    <property type="term" value="P:positive regulation of chondrocyte proliferation"/>
    <property type="evidence" value="ECO:0007669"/>
    <property type="project" value="Ensembl"/>
</dbReference>
<dbReference type="PANTHER" id="PTHR28638">
    <property type="entry name" value="CELL CYCLE PROGRESSION PROTEIN 1"/>
    <property type="match status" value="1"/>
</dbReference>
<reference evidence="4 5" key="1">
    <citation type="journal article" date="2010" name="Nature">
        <title>The genome of a songbird.</title>
        <authorList>
            <person name="Warren W.C."/>
            <person name="Clayton D.F."/>
            <person name="Ellegren H."/>
            <person name="Arnold A.P."/>
            <person name="Hillier L.W."/>
            <person name="Kunstner A."/>
            <person name="Searle S."/>
            <person name="White S."/>
            <person name="Vilella A.J."/>
            <person name="Fairley S."/>
            <person name="Heger A."/>
            <person name="Kong L."/>
            <person name="Ponting C.P."/>
            <person name="Jarvis E.D."/>
            <person name="Mello C.V."/>
            <person name="Minx P."/>
            <person name="Lovell P."/>
            <person name="Velho T.A."/>
            <person name="Ferris M."/>
            <person name="Balakrishnan C.N."/>
            <person name="Sinha S."/>
            <person name="Blatti C."/>
            <person name="London S.E."/>
            <person name="Li Y."/>
            <person name="Lin Y.C."/>
            <person name="George J."/>
            <person name="Sweedler J."/>
            <person name="Southey B."/>
            <person name="Gunaratne P."/>
            <person name="Watson M."/>
            <person name="Nam K."/>
            <person name="Backstrom N."/>
            <person name="Smeds L."/>
            <person name="Nabholz B."/>
            <person name="Itoh Y."/>
            <person name="Whitney O."/>
            <person name="Pfenning A.R."/>
            <person name="Howard J."/>
            <person name="Volker M."/>
            <person name="Skinner B.M."/>
            <person name="Griffin D.K."/>
            <person name="Ye L."/>
            <person name="McLaren W.M."/>
            <person name="Flicek P."/>
            <person name="Quesada V."/>
            <person name="Velasco G."/>
            <person name="Lopez-Otin C."/>
            <person name="Puente X.S."/>
            <person name="Olender T."/>
            <person name="Lancet D."/>
            <person name="Smit A.F."/>
            <person name="Hubley R."/>
            <person name="Konkel M.K."/>
            <person name="Walker J.A."/>
            <person name="Batzer M.A."/>
            <person name="Gu W."/>
            <person name="Pollock D.D."/>
            <person name="Chen L."/>
            <person name="Cheng Z."/>
            <person name="Eichler E.E."/>
            <person name="Stapley J."/>
            <person name="Slate J."/>
            <person name="Ekblom R."/>
            <person name="Birkhead T."/>
            <person name="Burke T."/>
            <person name="Burt D."/>
            <person name="Scharff C."/>
            <person name="Adam I."/>
            <person name="Richard H."/>
            <person name="Sultan M."/>
            <person name="Soldatov A."/>
            <person name="Lehrach H."/>
            <person name="Edwards S.V."/>
            <person name="Yang S.P."/>
            <person name="Li X."/>
            <person name="Graves T."/>
            <person name="Fulton L."/>
            <person name="Nelson J."/>
            <person name="Chinwalla A."/>
            <person name="Hou S."/>
            <person name="Mardis E.R."/>
            <person name="Wilson R.K."/>
        </authorList>
    </citation>
    <scope>NUCLEOTIDE SEQUENCE [LARGE SCALE GENOMIC DNA]</scope>
</reference>
<keyword evidence="1" id="KW-0175">Coiled coil</keyword>
<dbReference type="OMA" id="GCARQEG"/>
<dbReference type="GO" id="GO:0000785">
    <property type="term" value="C:chromatin"/>
    <property type="evidence" value="ECO:0007669"/>
    <property type="project" value="Ensembl"/>
</dbReference>
<evidence type="ECO:0000313" key="5">
    <source>
        <dbReference type="Proteomes" id="UP000007754"/>
    </source>
</evidence>
<dbReference type="GeneTree" id="ENSGT00940000162147"/>
<dbReference type="GO" id="GO:0016020">
    <property type="term" value="C:membrane"/>
    <property type="evidence" value="ECO:0007669"/>
    <property type="project" value="TreeGrafter"/>
</dbReference>
<keyword evidence="3" id="KW-0812">Transmembrane</keyword>
<dbReference type="PANTHER" id="PTHR28638:SF1">
    <property type="entry name" value="PRE-B-CELL LEUKEMIA TRANSCRIPTION FACTOR-INTERACTING PROTEIN 1"/>
    <property type="match status" value="1"/>
</dbReference>
<dbReference type="GO" id="GO:0002532">
    <property type="term" value="P:production of molecular mediator involved in inflammatory response"/>
    <property type="evidence" value="ECO:0007669"/>
    <property type="project" value="Ensembl"/>
</dbReference>
<evidence type="ECO:0000256" key="1">
    <source>
        <dbReference type="ARBA" id="ARBA00023054"/>
    </source>
</evidence>
<protein>
    <submittedName>
        <fullName evidence="4">PBX homeobox interacting protein 1</fullName>
    </submittedName>
</protein>
<dbReference type="GO" id="GO:0140297">
    <property type="term" value="F:DNA-binding transcription factor binding"/>
    <property type="evidence" value="ECO:0007669"/>
    <property type="project" value="Ensembl"/>
</dbReference>
<feature type="compositionally biased region" description="Basic and acidic residues" evidence="2">
    <location>
        <begin position="1"/>
        <end position="11"/>
    </location>
</feature>
<dbReference type="Ensembl" id="ENSTGUT00000041837.1">
    <property type="protein sequence ID" value="ENSTGUP00000021878.1"/>
    <property type="gene ID" value="ENSTGUG00000025186.1"/>
</dbReference>
<dbReference type="GO" id="GO:0022617">
    <property type="term" value="P:extracellular matrix disassembly"/>
    <property type="evidence" value="ECO:0007669"/>
    <property type="project" value="Ensembl"/>
</dbReference>
<feature type="transmembrane region" description="Helical" evidence="3">
    <location>
        <begin position="179"/>
        <end position="199"/>
    </location>
</feature>
<gene>
    <name evidence="4" type="primary">PBXIP1</name>
</gene>
<evidence type="ECO:0000256" key="3">
    <source>
        <dbReference type="SAM" id="Phobius"/>
    </source>
</evidence>
<dbReference type="GO" id="GO:0016477">
    <property type="term" value="P:cell migration"/>
    <property type="evidence" value="ECO:0007669"/>
    <property type="project" value="Ensembl"/>
</dbReference>
<dbReference type="GO" id="GO:0030097">
    <property type="term" value="P:hemopoiesis"/>
    <property type="evidence" value="ECO:0007669"/>
    <property type="project" value="Ensembl"/>
</dbReference>
<dbReference type="GO" id="GO:0003713">
    <property type="term" value="F:transcription coactivator activity"/>
    <property type="evidence" value="ECO:0007669"/>
    <property type="project" value="Ensembl"/>
</dbReference>
<dbReference type="GO" id="GO:0061975">
    <property type="term" value="P:articular cartilage development"/>
    <property type="evidence" value="ECO:0007669"/>
    <property type="project" value="Ensembl"/>
</dbReference>
<feature type="compositionally biased region" description="Acidic residues" evidence="2">
    <location>
        <begin position="40"/>
        <end position="50"/>
    </location>
</feature>
<dbReference type="AlphaFoldDB" id="A0A674GGK6"/>
<keyword evidence="5" id="KW-1185">Reference proteome</keyword>
<keyword evidence="3" id="KW-1133">Transmembrane helix</keyword>
<dbReference type="GO" id="GO:0007155">
    <property type="term" value="P:cell adhesion"/>
    <property type="evidence" value="ECO:0007669"/>
    <property type="project" value="Ensembl"/>
</dbReference>
<feature type="region of interest" description="Disordered" evidence="2">
    <location>
        <begin position="412"/>
        <end position="472"/>
    </location>
</feature>
<dbReference type="GO" id="GO:1901148">
    <property type="term" value="P:gene expression involved in extracellular matrix organization"/>
    <property type="evidence" value="ECO:0007669"/>
    <property type="project" value="Ensembl"/>
</dbReference>
<reference evidence="4" key="2">
    <citation type="submission" date="2025-08" db="UniProtKB">
        <authorList>
            <consortium name="Ensembl"/>
        </authorList>
    </citation>
    <scope>IDENTIFICATION</scope>
</reference>
<dbReference type="GO" id="GO:0005654">
    <property type="term" value="C:nucleoplasm"/>
    <property type="evidence" value="ECO:0007669"/>
    <property type="project" value="Ensembl"/>
</dbReference>
<sequence>MAEKLDPRDSESSWVLAGSEGLPIDTVGPEQDSASHRSDDEEPQEEDEGTQDTVTAVTTNGATTFPSQTSCPEDSGQGDPEECEDSGAGTALDGSAEPSVLEGDEQEELKAEAEPQPCRDTPQAGPTAEDVSCTSSDDNMEGLRWRKGHKPHPEPPTVTPASHRGTPDSGDDGLSMNKYLFGALALVAVGLLIVTGGIYDVADGPVESVGSWDLAAGEQESLLSVDSNDSQQEPPLADAGGSQSVQSMSQLLDKLAKENQEIRLLQAELQAHKEDLRALLHRSEGEAAAAGAQQQSLARENARLRAALEREVTALREAQAELRRLQARREPAAGQPRATAVPGHGKAAPRWHGSLDSLRQELADSLDRARGSGDLKGLVEELSTLEQHLAQVLEAESSGSFSTAWKKPFKVEKESGWHKQHGTRGSPHKQERREHGKPHKKDSQTPREHKPGKSWGKPSHSHPRHDSHEVPWLRRYRAPQGCSGVTDCAHKEGQEVLGAALEPVQKVQFLQLLESFMGQLGLGRQFGKLAPQLDGAFRADGVFAHDRLRFVDFVDDVEDLLEDVAWQEWGNKKAVDGFEEYMLRHYSGASGNVWSQRAPRQHGTRG</sequence>
<feature type="compositionally biased region" description="Basic and acidic residues" evidence="2">
    <location>
        <begin position="441"/>
        <end position="451"/>
    </location>
</feature>
<organism evidence="4 5">
    <name type="scientific">Taeniopygia guttata</name>
    <name type="common">Zebra finch</name>
    <name type="synonym">Poephila guttata</name>
    <dbReference type="NCBI Taxonomy" id="59729"/>
    <lineage>
        <taxon>Eukaryota</taxon>
        <taxon>Metazoa</taxon>
        <taxon>Chordata</taxon>
        <taxon>Craniata</taxon>
        <taxon>Vertebrata</taxon>
        <taxon>Euteleostomi</taxon>
        <taxon>Archelosauria</taxon>
        <taxon>Archosauria</taxon>
        <taxon>Dinosauria</taxon>
        <taxon>Saurischia</taxon>
        <taxon>Theropoda</taxon>
        <taxon>Coelurosauria</taxon>
        <taxon>Aves</taxon>
        <taxon>Neognathae</taxon>
        <taxon>Neoaves</taxon>
        <taxon>Telluraves</taxon>
        <taxon>Australaves</taxon>
        <taxon>Passeriformes</taxon>
        <taxon>Passeroidea</taxon>
        <taxon>Estrildidae</taxon>
        <taxon>Estrildinae</taxon>
        <taxon>Taeniopygia</taxon>
    </lineage>
</organism>
<evidence type="ECO:0000256" key="2">
    <source>
        <dbReference type="SAM" id="MobiDB-lite"/>
    </source>
</evidence>
<name>A0A674GGK6_TAEGU</name>
<dbReference type="CTD" id="57326"/>
<feature type="compositionally biased region" description="Polar residues" evidence="2">
    <location>
        <begin position="223"/>
        <end position="233"/>
    </location>
</feature>
<dbReference type="GO" id="GO:0005829">
    <property type="term" value="C:cytosol"/>
    <property type="evidence" value="ECO:0007669"/>
    <property type="project" value="Ensembl"/>
</dbReference>
<feature type="region of interest" description="Disordered" evidence="2">
    <location>
        <begin position="328"/>
        <end position="351"/>
    </location>
</feature>
<keyword evidence="3" id="KW-0472">Membrane</keyword>
<dbReference type="Proteomes" id="UP000007754">
    <property type="component" value="Chromosome 25"/>
</dbReference>
<accession>A0A674GGK6</accession>
<dbReference type="GO" id="GO:0030177">
    <property type="term" value="P:positive regulation of Wnt signaling pathway"/>
    <property type="evidence" value="ECO:0007669"/>
    <property type="project" value="Ensembl"/>
</dbReference>
<reference evidence="4" key="3">
    <citation type="submission" date="2025-09" db="UniProtKB">
        <authorList>
            <consortium name="Ensembl"/>
        </authorList>
    </citation>
    <scope>IDENTIFICATION</scope>
</reference>
<feature type="compositionally biased region" description="Low complexity" evidence="2">
    <location>
        <begin position="53"/>
        <end position="64"/>
    </location>
</feature>
<dbReference type="InterPro" id="IPR051990">
    <property type="entry name" value="CCPG1/PBIP1"/>
</dbReference>
<feature type="region of interest" description="Disordered" evidence="2">
    <location>
        <begin position="1"/>
        <end position="170"/>
    </location>
</feature>
<dbReference type="InParanoid" id="A0A674GGK6"/>
<proteinExistence type="predicted"/>